<protein>
    <submittedName>
        <fullName evidence="2">Putative TM nitroreductase</fullName>
    </submittedName>
</protein>
<dbReference type="Gene3D" id="3.40.109.10">
    <property type="entry name" value="NADH Oxidase"/>
    <property type="match status" value="1"/>
</dbReference>
<dbReference type="Gene3D" id="3.40.109.30">
    <property type="entry name" value="putative nitroreductase (tm1586), domain 2"/>
    <property type="match status" value="1"/>
</dbReference>
<dbReference type="InterPro" id="IPR029478">
    <property type="entry name" value="TM1586_NiRdase"/>
</dbReference>
<evidence type="ECO:0000259" key="1">
    <source>
        <dbReference type="Pfam" id="PF14512"/>
    </source>
</evidence>
<dbReference type="Pfam" id="PF14512">
    <property type="entry name" value="TM1586_NiRdase"/>
    <property type="match status" value="1"/>
</dbReference>
<gene>
    <name evidence="2" type="ORF">SAMN05421804_101838</name>
</gene>
<dbReference type="SUPFAM" id="SSF55469">
    <property type="entry name" value="FMN-dependent nitroreductase-like"/>
    <property type="match status" value="2"/>
</dbReference>
<feature type="domain" description="Putative nitroreductase TM1586" evidence="1">
    <location>
        <begin position="9"/>
        <end position="249"/>
    </location>
</feature>
<evidence type="ECO:0000313" key="3">
    <source>
        <dbReference type="Proteomes" id="UP000183255"/>
    </source>
</evidence>
<evidence type="ECO:0000313" key="2">
    <source>
        <dbReference type="EMBL" id="SDI16402.1"/>
    </source>
</evidence>
<name>A0A1G8IC26_9CLOT</name>
<dbReference type="Proteomes" id="UP000183255">
    <property type="component" value="Unassembled WGS sequence"/>
</dbReference>
<dbReference type="InterPro" id="IPR000415">
    <property type="entry name" value="Nitroreductase-like"/>
</dbReference>
<organism evidence="2 3">
    <name type="scientific">Proteiniclasticum ruminis</name>
    <dbReference type="NCBI Taxonomy" id="398199"/>
    <lineage>
        <taxon>Bacteria</taxon>
        <taxon>Bacillati</taxon>
        <taxon>Bacillota</taxon>
        <taxon>Clostridia</taxon>
        <taxon>Eubacteriales</taxon>
        <taxon>Clostridiaceae</taxon>
        <taxon>Proteiniclasticum</taxon>
    </lineage>
</organism>
<dbReference type="EMBL" id="FNDZ01000001">
    <property type="protein sequence ID" value="SDI16402.1"/>
    <property type="molecule type" value="Genomic_DNA"/>
</dbReference>
<dbReference type="AlphaFoldDB" id="A0A1G8IC26"/>
<accession>A0A1G8IC26</accession>
<dbReference type="GO" id="GO:0016491">
    <property type="term" value="F:oxidoreductase activity"/>
    <property type="evidence" value="ECO:0007669"/>
    <property type="project" value="InterPro"/>
</dbReference>
<sequence>MTNKWIKEDIMKLVELRKSVRTFEERPLSEEDRKEIRDFLECSENPFHVKVEFRFLESLEKNTSLGTYGVIKGATSYLGAMVKEGPMALEALGYEVENLMLFLVSKKIGTCWLGGTFKREDFKEAMVVPEGYLFPAITPVGYEKVEKSLTDRLVRFIAKGNQRKAFEELFFQSSFQESYPREEDDLLSDLLEMVRLGPSASNKQPWRILVEDHGVHFYEKKTPRYSDTFPYDIQRLDLGIAACHFHLGALERNLQGEFITVGAGEKDLPEEMLYRFSYIFK</sequence>
<proteinExistence type="predicted"/>
<reference evidence="2 3" key="1">
    <citation type="submission" date="2016-10" db="EMBL/GenBank/DDBJ databases">
        <authorList>
            <person name="de Groot N.N."/>
        </authorList>
    </citation>
    <scope>NUCLEOTIDE SEQUENCE [LARGE SCALE GENOMIC DNA]</scope>
    <source>
        <strain evidence="2 3">CGMCC 1.5058</strain>
    </source>
</reference>